<feature type="transmembrane region" description="Helical" evidence="7">
    <location>
        <begin position="82"/>
        <end position="106"/>
    </location>
</feature>
<protein>
    <recommendedName>
        <fullName evidence="7">TRAP transporter large permease protein</fullName>
    </recommendedName>
</protein>
<evidence type="ECO:0000256" key="3">
    <source>
        <dbReference type="ARBA" id="ARBA00022519"/>
    </source>
</evidence>
<proteinExistence type="inferred from homology"/>
<dbReference type="NCBIfam" id="TIGR00786">
    <property type="entry name" value="dctM"/>
    <property type="match status" value="1"/>
</dbReference>
<reference evidence="9 10" key="1">
    <citation type="journal article" date="2013" name="PLoS ONE">
        <title>Poles Apart: Arctic and Antarctic Octadecabacter strains Share High Genome Plasticity and a New Type of Xanthorhodopsin.</title>
        <authorList>
            <person name="Vollmers J."/>
            <person name="Voget S."/>
            <person name="Dietrich S."/>
            <person name="Gollnow K."/>
            <person name="Smits M."/>
            <person name="Meyer K."/>
            <person name="Brinkhoff T."/>
            <person name="Simon M."/>
            <person name="Daniel R."/>
        </authorList>
    </citation>
    <scope>NUCLEOTIDE SEQUENCE [LARGE SCALE GENOMIC DNA]</scope>
    <source>
        <strain evidence="9 10">307</strain>
    </source>
</reference>
<feature type="transmembrane region" description="Helical" evidence="7">
    <location>
        <begin position="47"/>
        <end position="70"/>
    </location>
</feature>
<feature type="transmembrane region" description="Helical" evidence="7">
    <location>
        <begin position="7"/>
        <end position="35"/>
    </location>
</feature>
<keyword evidence="2" id="KW-1003">Cell membrane</keyword>
<dbReference type="HOGENOM" id="CLU_019824_4_1_5"/>
<comment type="caution">
    <text evidence="7">Lacks conserved residue(s) required for the propagation of feature annotation.</text>
</comment>
<feature type="transmembrane region" description="Helical" evidence="7">
    <location>
        <begin position="504"/>
        <end position="523"/>
    </location>
</feature>
<dbReference type="InterPro" id="IPR010656">
    <property type="entry name" value="DctM"/>
</dbReference>
<evidence type="ECO:0000256" key="6">
    <source>
        <dbReference type="ARBA" id="ARBA00023136"/>
    </source>
</evidence>
<organism evidence="9 10">
    <name type="scientific">Octadecabacter antarcticus 307</name>
    <dbReference type="NCBI Taxonomy" id="391626"/>
    <lineage>
        <taxon>Bacteria</taxon>
        <taxon>Pseudomonadati</taxon>
        <taxon>Pseudomonadota</taxon>
        <taxon>Alphaproteobacteria</taxon>
        <taxon>Rhodobacterales</taxon>
        <taxon>Roseobacteraceae</taxon>
        <taxon>Octadecabacter</taxon>
    </lineage>
</organism>
<comment type="subunit">
    <text evidence="7">The complex comprises the extracytoplasmic solute receptor protein and the two transmembrane proteins.</text>
</comment>
<evidence type="ECO:0000313" key="9">
    <source>
        <dbReference type="EMBL" id="AGI68838.1"/>
    </source>
</evidence>
<feature type="transmembrane region" description="Helical" evidence="7">
    <location>
        <begin position="338"/>
        <end position="360"/>
    </location>
</feature>
<feature type="domain" description="TRAP C4-dicarboxylate transport system permease DctM subunit" evidence="8">
    <location>
        <begin position="434"/>
        <end position="587"/>
    </location>
</feature>
<comment type="function">
    <text evidence="7">Part of the tripartite ATP-independent periplasmic (TRAP) transport system.</text>
</comment>
<dbReference type="KEGG" id="oat:OAN307_c33300"/>
<feature type="transmembrane region" description="Helical" evidence="7">
    <location>
        <begin position="475"/>
        <end position="497"/>
    </location>
</feature>
<feature type="transmembrane region" description="Helical" evidence="7">
    <location>
        <begin position="563"/>
        <end position="586"/>
    </location>
</feature>
<feature type="transmembrane region" description="Helical" evidence="7">
    <location>
        <begin position="214"/>
        <end position="235"/>
    </location>
</feature>
<dbReference type="RefSeq" id="WP_015500815.1">
    <property type="nucleotide sequence ID" value="NC_020911.1"/>
</dbReference>
<evidence type="ECO:0000256" key="2">
    <source>
        <dbReference type="ARBA" id="ARBA00022475"/>
    </source>
</evidence>
<feature type="transmembrane region" description="Helical" evidence="7">
    <location>
        <begin position="140"/>
        <end position="160"/>
    </location>
</feature>
<dbReference type="EMBL" id="CP003740">
    <property type="protein sequence ID" value="AGI68838.1"/>
    <property type="molecule type" value="Genomic_DNA"/>
</dbReference>
<dbReference type="STRING" id="391626.OAN307_c33300"/>
<evidence type="ECO:0000313" key="10">
    <source>
        <dbReference type="Proteomes" id="UP000005307"/>
    </source>
</evidence>
<feature type="transmembrane region" description="Helical" evidence="7">
    <location>
        <begin position="172"/>
        <end position="194"/>
    </location>
</feature>
<dbReference type="eggNOG" id="COG1593">
    <property type="taxonomic scope" value="Bacteria"/>
</dbReference>
<dbReference type="GO" id="GO:0022857">
    <property type="term" value="F:transmembrane transporter activity"/>
    <property type="evidence" value="ECO:0007669"/>
    <property type="project" value="UniProtKB-UniRule"/>
</dbReference>
<comment type="similarity">
    <text evidence="7">Belongs to the TRAP transporter large permease family.</text>
</comment>
<keyword evidence="4 7" id="KW-0812">Transmembrane</keyword>
<evidence type="ECO:0000256" key="1">
    <source>
        <dbReference type="ARBA" id="ARBA00004429"/>
    </source>
</evidence>
<evidence type="ECO:0000256" key="7">
    <source>
        <dbReference type="RuleBase" id="RU369079"/>
    </source>
</evidence>
<accession>M9RAM4</accession>
<dbReference type="PANTHER" id="PTHR33362">
    <property type="entry name" value="SIALIC ACID TRAP TRANSPORTER PERMEASE PROTEIN SIAT-RELATED"/>
    <property type="match status" value="1"/>
</dbReference>
<evidence type="ECO:0000259" key="8">
    <source>
        <dbReference type="Pfam" id="PF06808"/>
    </source>
</evidence>
<dbReference type="OrthoDB" id="9790209at2"/>
<dbReference type="Pfam" id="PF06808">
    <property type="entry name" value="DctM"/>
    <property type="match status" value="2"/>
</dbReference>
<keyword evidence="10" id="KW-1185">Reference proteome</keyword>
<dbReference type="Proteomes" id="UP000005307">
    <property type="component" value="Chromosome"/>
</dbReference>
<feature type="transmembrane region" description="Helical" evidence="7">
    <location>
        <begin position="279"/>
        <end position="300"/>
    </location>
</feature>
<dbReference type="GO" id="GO:0005886">
    <property type="term" value="C:plasma membrane"/>
    <property type="evidence" value="ECO:0007669"/>
    <property type="project" value="UniProtKB-SubCell"/>
</dbReference>
<comment type="subcellular location">
    <subcellularLocation>
        <location evidence="1 7">Cell inner membrane</location>
        <topology evidence="1 7">Multi-pass membrane protein</topology>
    </subcellularLocation>
</comment>
<feature type="domain" description="TRAP C4-dicarboxylate transport system permease DctM subunit" evidence="8">
    <location>
        <begin position="7"/>
        <end position="331"/>
    </location>
</feature>
<keyword evidence="5 7" id="KW-1133">Transmembrane helix</keyword>
<name>M9RAM4_9RHOB</name>
<keyword evidence="7" id="KW-0813">Transport</keyword>
<sequence>MDVAILFGMVIALLAIGVPIAVSLGLSSTLFLLVLSDSSLASVAQSLYQAMAGHYTLLAIPFFILASSFMSTGGVARRIIDFAIAVIGHVRGGLAIAGVLACMLFAALSGSSPATVVAVGSIVIAGMVKSGYTKDFAAGVICNAGTLGILIPPSIVMVVYASATDVSVGRMFLAGVIPGLLAGSMLMVTIYVIARIKNLPKGEWQGWEQIFSSILDASWGLFLMVVILGGIYGGVFTPTEAAAIASIYAFIVSIFIYRDMGPLKGRSWLPEGEADIGLLGLRVWGFTLVTFILYAVGCFMMGQPMWIAFVAAGAFFVVAFVLALLMSKAVPAGKGLQLATVAVAIFGVMPTLYLIVRIIAGDAATLFAIIQIIGSIFIILLPPAVFTFSLVRGAQRLAVAGGGFGQSMMVGGKNLVRANVENVIFAIPAFFHRDTKATLLEAGKLTIMLMFIIANALILKHVLTDEQIPQHITEAMLAAGLGPVTFLIIVNIILLIGGQFMEPSGLIVIVAPLVFPIAITLGIDPIHLGIIMVVNMEIGMITPPVGLNLFVTSGVANMSMMRVVRAALPFLAVLFVFLILITYIPWLSTVLPTAYMGPEIITN</sequence>
<evidence type="ECO:0000256" key="5">
    <source>
        <dbReference type="ARBA" id="ARBA00022989"/>
    </source>
</evidence>
<dbReference type="GO" id="GO:0015740">
    <property type="term" value="P:C4-dicarboxylate transport"/>
    <property type="evidence" value="ECO:0007669"/>
    <property type="project" value="TreeGrafter"/>
</dbReference>
<keyword evidence="6 7" id="KW-0472">Membrane</keyword>
<keyword evidence="3 7" id="KW-0997">Cell inner membrane</keyword>
<dbReference type="InterPro" id="IPR004681">
    <property type="entry name" value="TRAP_DctM"/>
</dbReference>
<feature type="transmembrane region" description="Helical" evidence="7">
    <location>
        <begin position="366"/>
        <end position="391"/>
    </location>
</feature>
<feature type="transmembrane region" description="Helical" evidence="7">
    <location>
        <begin position="241"/>
        <end position="258"/>
    </location>
</feature>
<feature type="transmembrane region" description="Helical" evidence="7">
    <location>
        <begin position="112"/>
        <end position="128"/>
    </location>
</feature>
<gene>
    <name evidence="9" type="primary">dctM8</name>
    <name evidence="9" type="ORF">OAN307_c33300</name>
</gene>
<dbReference type="PANTHER" id="PTHR33362:SF5">
    <property type="entry name" value="C4-DICARBOXYLATE TRAP TRANSPORTER LARGE PERMEASE PROTEIN DCTM"/>
    <property type="match status" value="1"/>
</dbReference>
<evidence type="ECO:0000256" key="4">
    <source>
        <dbReference type="ARBA" id="ARBA00022692"/>
    </source>
</evidence>
<feature type="transmembrane region" description="Helical" evidence="7">
    <location>
        <begin position="445"/>
        <end position="463"/>
    </location>
</feature>
<feature type="transmembrane region" description="Helical" evidence="7">
    <location>
        <begin position="306"/>
        <end position="326"/>
    </location>
</feature>
<feature type="transmembrane region" description="Helical" evidence="7">
    <location>
        <begin position="529"/>
        <end position="551"/>
    </location>
</feature>
<dbReference type="AlphaFoldDB" id="M9RAM4"/>